<dbReference type="PATRIC" id="fig|1122180.6.peg.228"/>
<dbReference type="HOGENOM" id="CLU_069356_12_9_5"/>
<dbReference type="InterPro" id="IPR036271">
    <property type="entry name" value="Tet_transcr_reg_TetR-rel_C_sf"/>
</dbReference>
<organism evidence="6 7">
    <name type="scientific">Limimaricola hongkongensis DSM 17492</name>
    <dbReference type="NCBI Taxonomy" id="1122180"/>
    <lineage>
        <taxon>Bacteria</taxon>
        <taxon>Pseudomonadati</taxon>
        <taxon>Pseudomonadota</taxon>
        <taxon>Alphaproteobacteria</taxon>
        <taxon>Rhodobacterales</taxon>
        <taxon>Paracoccaceae</taxon>
        <taxon>Limimaricola</taxon>
    </lineage>
</organism>
<keyword evidence="2 4" id="KW-0238">DNA-binding</keyword>
<proteinExistence type="predicted"/>
<evidence type="ECO:0000256" key="3">
    <source>
        <dbReference type="ARBA" id="ARBA00023163"/>
    </source>
</evidence>
<evidence type="ECO:0000313" key="6">
    <source>
        <dbReference type="EMBL" id="EYD73669.1"/>
    </source>
</evidence>
<dbReference type="SUPFAM" id="SSF46689">
    <property type="entry name" value="Homeodomain-like"/>
    <property type="match status" value="1"/>
</dbReference>
<dbReference type="GO" id="GO:0003700">
    <property type="term" value="F:DNA-binding transcription factor activity"/>
    <property type="evidence" value="ECO:0007669"/>
    <property type="project" value="TreeGrafter"/>
</dbReference>
<protein>
    <submittedName>
        <fullName evidence="6">Transcriptional regulator, AcrR family protein</fullName>
    </submittedName>
</protein>
<keyword evidence="3" id="KW-0804">Transcription</keyword>
<dbReference type="Proteomes" id="UP000025047">
    <property type="component" value="Unassembled WGS sequence"/>
</dbReference>
<dbReference type="Gene3D" id="1.10.357.10">
    <property type="entry name" value="Tetracycline Repressor, domain 2"/>
    <property type="match status" value="1"/>
</dbReference>
<dbReference type="PANTHER" id="PTHR30055">
    <property type="entry name" value="HTH-TYPE TRANSCRIPTIONAL REGULATOR RUTR"/>
    <property type="match status" value="1"/>
</dbReference>
<reference evidence="6 7" key="1">
    <citation type="submission" date="2013-03" db="EMBL/GenBank/DDBJ databases">
        <authorList>
            <person name="Fiebig A."/>
            <person name="Goeker M."/>
            <person name="Klenk H.-P.P."/>
        </authorList>
    </citation>
    <scope>NUCLEOTIDE SEQUENCE [LARGE SCALE GENOMIC DNA]</scope>
    <source>
        <strain evidence="6 7">DSM 17492</strain>
    </source>
</reference>
<dbReference type="Pfam" id="PF16295">
    <property type="entry name" value="TetR_C_10"/>
    <property type="match status" value="1"/>
</dbReference>
<dbReference type="PROSITE" id="PS01081">
    <property type="entry name" value="HTH_TETR_1"/>
    <property type="match status" value="1"/>
</dbReference>
<dbReference type="Pfam" id="PF00440">
    <property type="entry name" value="TetR_N"/>
    <property type="match status" value="1"/>
</dbReference>
<gene>
    <name evidence="6" type="ORF">Lokhon_00223</name>
</gene>
<dbReference type="eggNOG" id="COG1309">
    <property type="taxonomic scope" value="Bacteria"/>
</dbReference>
<dbReference type="InterPro" id="IPR001647">
    <property type="entry name" value="HTH_TetR"/>
</dbReference>
<dbReference type="SUPFAM" id="SSF48498">
    <property type="entry name" value="Tetracyclin repressor-like, C-terminal domain"/>
    <property type="match status" value="1"/>
</dbReference>
<sequence length="174" mass="19355">MAEAVENGIAAVSIAGIVKRAKVSAGTVYVHFENKDDMLRQVYLQLKADFHGCLTRHRDEADTAKMVRHLWFDMFDFVRDRPQDFLFLDYAHAAKLLPPREQAIADEYAEDIAALLRRGVDDGTLAPMQDGLLSLLLVAPAMQLARGAVLAGRPIPPELISQAFDRVWLSIANP</sequence>
<dbReference type="PROSITE" id="PS50977">
    <property type="entry name" value="HTH_TETR_2"/>
    <property type="match status" value="1"/>
</dbReference>
<comment type="caution">
    <text evidence="6">The sequence shown here is derived from an EMBL/GenBank/DDBJ whole genome shotgun (WGS) entry which is preliminary data.</text>
</comment>
<evidence type="ECO:0000256" key="2">
    <source>
        <dbReference type="ARBA" id="ARBA00023125"/>
    </source>
</evidence>
<dbReference type="AlphaFoldDB" id="A0A017HIR7"/>
<name>A0A017HIR7_9RHOB</name>
<dbReference type="STRING" id="1122180.Lokhon_00223"/>
<dbReference type="InterPro" id="IPR050109">
    <property type="entry name" value="HTH-type_TetR-like_transc_reg"/>
</dbReference>
<feature type="DNA-binding region" description="H-T-H motif" evidence="4">
    <location>
        <begin position="13"/>
        <end position="32"/>
    </location>
</feature>
<evidence type="ECO:0000256" key="4">
    <source>
        <dbReference type="PROSITE-ProRule" id="PRU00335"/>
    </source>
</evidence>
<dbReference type="PANTHER" id="PTHR30055:SF234">
    <property type="entry name" value="HTH-TYPE TRANSCRIPTIONAL REGULATOR BETI"/>
    <property type="match status" value="1"/>
</dbReference>
<dbReference type="InterPro" id="IPR032551">
    <property type="entry name" value="BscR_C"/>
</dbReference>
<evidence type="ECO:0000313" key="7">
    <source>
        <dbReference type="Proteomes" id="UP000025047"/>
    </source>
</evidence>
<evidence type="ECO:0000256" key="1">
    <source>
        <dbReference type="ARBA" id="ARBA00023015"/>
    </source>
</evidence>
<dbReference type="GO" id="GO:0000976">
    <property type="term" value="F:transcription cis-regulatory region binding"/>
    <property type="evidence" value="ECO:0007669"/>
    <property type="project" value="TreeGrafter"/>
</dbReference>
<dbReference type="InterPro" id="IPR009057">
    <property type="entry name" value="Homeodomain-like_sf"/>
</dbReference>
<keyword evidence="7" id="KW-1185">Reference proteome</keyword>
<keyword evidence="1" id="KW-0805">Transcription regulation</keyword>
<accession>A0A017HIR7</accession>
<dbReference type="InterPro" id="IPR023772">
    <property type="entry name" value="DNA-bd_HTH_TetR-type_CS"/>
</dbReference>
<dbReference type="EMBL" id="APGJ01000001">
    <property type="protein sequence ID" value="EYD73669.1"/>
    <property type="molecule type" value="Genomic_DNA"/>
</dbReference>
<feature type="domain" description="HTH tetR-type" evidence="5">
    <location>
        <begin position="1"/>
        <end position="50"/>
    </location>
</feature>
<evidence type="ECO:0000259" key="5">
    <source>
        <dbReference type="PROSITE" id="PS50977"/>
    </source>
</evidence>